<reference evidence="1" key="2">
    <citation type="submission" date="2020-09" db="EMBL/GenBank/DDBJ databases">
        <authorList>
            <person name="Sun Q."/>
            <person name="Zhou Y."/>
        </authorList>
    </citation>
    <scope>NUCLEOTIDE SEQUENCE</scope>
    <source>
        <strain evidence="1">CGMCC 4.7201</strain>
    </source>
</reference>
<dbReference type="EMBL" id="BMMS01000002">
    <property type="protein sequence ID" value="GGO81167.1"/>
    <property type="molecule type" value="Genomic_DNA"/>
</dbReference>
<organism evidence="1 2">
    <name type="scientific">Wenjunlia tyrosinilytica</name>
    <dbReference type="NCBI Taxonomy" id="1544741"/>
    <lineage>
        <taxon>Bacteria</taxon>
        <taxon>Bacillati</taxon>
        <taxon>Actinomycetota</taxon>
        <taxon>Actinomycetes</taxon>
        <taxon>Kitasatosporales</taxon>
        <taxon>Streptomycetaceae</taxon>
        <taxon>Wenjunlia</taxon>
    </lineage>
</organism>
<dbReference type="Proteomes" id="UP000641932">
    <property type="component" value="Unassembled WGS sequence"/>
</dbReference>
<proteinExistence type="predicted"/>
<evidence type="ECO:0000313" key="2">
    <source>
        <dbReference type="Proteomes" id="UP000641932"/>
    </source>
</evidence>
<gene>
    <name evidence="1" type="ORF">GCM10012280_04720</name>
</gene>
<accession>A0A917ZG13</accession>
<protein>
    <submittedName>
        <fullName evidence="1">Uncharacterized protein</fullName>
    </submittedName>
</protein>
<keyword evidence="2" id="KW-1185">Reference proteome</keyword>
<dbReference type="AlphaFoldDB" id="A0A917ZG13"/>
<reference evidence="1" key="1">
    <citation type="journal article" date="2014" name="Int. J. Syst. Evol. Microbiol.">
        <title>Complete genome sequence of Corynebacterium casei LMG S-19264T (=DSM 44701T), isolated from a smear-ripened cheese.</title>
        <authorList>
            <consortium name="US DOE Joint Genome Institute (JGI-PGF)"/>
            <person name="Walter F."/>
            <person name="Albersmeier A."/>
            <person name="Kalinowski J."/>
            <person name="Ruckert C."/>
        </authorList>
    </citation>
    <scope>NUCLEOTIDE SEQUENCE</scope>
    <source>
        <strain evidence="1">CGMCC 4.7201</strain>
    </source>
</reference>
<dbReference type="RefSeq" id="WP_189129781.1">
    <property type="nucleotide sequence ID" value="NZ_BMMS01000002.1"/>
</dbReference>
<comment type="caution">
    <text evidence="1">The sequence shown here is derived from an EMBL/GenBank/DDBJ whole genome shotgun (WGS) entry which is preliminary data.</text>
</comment>
<sequence length="71" mass="8096">MSPRQQYAQASRPRQQTRVRWWAVALPLAVFTTLFCLLASPAQAGERHYSPYPGLQRIEKVLPQVLISLFG</sequence>
<evidence type="ECO:0000313" key="1">
    <source>
        <dbReference type="EMBL" id="GGO81167.1"/>
    </source>
</evidence>
<name>A0A917ZG13_9ACTN</name>